<evidence type="ECO:0000313" key="1">
    <source>
        <dbReference type="EMBL" id="GHA98907.1"/>
    </source>
</evidence>
<gene>
    <name evidence="1" type="ORF">GCM10009069_22330</name>
</gene>
<dbReference type="Proteomes" id="UP000634004">
    <property type="component" value="Unassembled WGS sequence"/>
</dbReference>
<comment type="caution">
    <text evidence="1">The sequence shown here is derived from an EMBL/GenBank/DDBJ whole genome shotgun (WGS) entry which is preliminary data.</text>
</comment>
<sequence>MRWDLIGLGAAAAVILGAIVLQQPNPDLLRFDVEGSRAYGYGFTDGRSQDVVKKLMRQHPDVETLVFVSMPGTQDLTSNYHLARSIRRAGLKTELRADSRIASGAVDLFLAGSTRTVACGAMVGVHAWGTGGFDAQDAWWDNHRNASRDFLTDMGVDPDFYDFRTDAAGSEAIHWLTPAEINRWRVASTPIRCDQSK</sequence>
<accession>A0A8J3G337</accession>
<dbReference type="EMBL" id="BMZH01000009">
    <property type="protein sequence ID" value="GHA98907.1"/>
    <property type="molecule type" value="Genomic_DNA"/>
</dbReference>
<keyword evidence="2" id="KW-1185">Reference proteome</keyword>
<dbReference type="AlphaFoldDB" id="A0A8J3G337"/>
<reference evidence="1" key="1">
    <citation type="journal article" date="2014" name="Int. J. Syst. Evol. Microbiol.">
        <title>Complete genome sequence of Corynebacterium casei LMG S-19264T (=DSM 44701T), isolated from a smear-ripened cheese.</title>
        <authorList>
            <consortium name="US DOE Joint Genome Institute (JGI-PGF)"/>
            <person name="Walter F."/>
            <person name="Albersmeier A."/>
            <person name="Kalinowski J."/>
            <person name="Ruckert C."/>
        </authorList>
    </citation>
    <scope>NUCLEOTIDE SEQUENCE</scope>
    <source>
        <strain evidence="1">KCTC 32513</strain>
    </source>
</reference>
<evidence type="ECO:0000313" key="2">
    <source>
        <dbReference type="Proteomes" id="UP000634004"/>
    </source>
</evidence>
<reference evidence="1" key="2">
    <citation type="submission" date="2020-09" db="EMBL/GenBank/DDBJ databases">
        <authorList>
            <person name="Sun Q."/>
            <person name="Kim S."/>
        </authorList>
    </citation>
    <scope>NUCLEOTIDE SEQUENCE</scope>
    <source>
        <strain evidence="1">KCTC 32513</strain>
    </source>
</reference>
<name>A0A8J3G337_9PROT</name>
<proteinExistence type="predicted"/>
<protein>
    <submittedName>
        <fullName evidence="1">Uncharacterized protein</fullName>
    </submittedName>
</protein>
<dbReference type="RefSeq" id="WP_189498441.1">
    <property type="nucleotide sequence ID" value="NZ_BMZH01000009.1"/>
</dbReference>
<organism evidence="1 2">
    <name type="scientific">Algimonas arctica</name>
    <dbReference type="NCBI Taxonomy" id="1479486"/>
    <lineage>
        <taxon>Bacteria</taxon>
        <taxon>Pseudomonadati</taxon>
        <taxon>Pseudomonadota</taxon>
        <taxon>Alphaproteobacteria</taxon>
        <taxon>Maricaulales</taxon>
        <taxon>Robiginitomaculaceae</taxon>
        <taxon>Algimonas</taxon>
    </lineage>
</organism>